<protein>
    <submittedName>
        <fullName evidence="1">Uncharacterized protein</fullName>
    </submittedName>
</protein>
<sequence>MLTFTFILAVMTAKVPFATAQKAHGEEASKKMGPVAFMWPPDREWGAAHDNTAPCGSHQGVTNRTDFPLINGAIALVIQDNSSNIHISVSYKDEPRSSDDFVALPEPKQIDKLNPGHGCYPLPPPPRDIEDGSNATIQLKYLSEFDSNRTETFYACADIRYVSASKFKTQVPCFNATKGEFGGHPKAKPSGTPSPSNPSPASKAANGLSDGAIAGITLGVVGGLALFVMAILGYRRYEQKRRIRLTDASIRKVNWGGNAS</sequence>
<proteinExistence type="predicted"/>
<reference evidence="1" key="1">
    <citation type="journal article" date="2022" name="bioRxiv">
        <title>Population genetic analysis of Ophidiomyces ophidiicola, the causative agent of snake fungal disease, indicates recent introductions to the USA.</title>
        <authorList>
            <person name="Ladner J.T."/>
            <person name="Palmer J.M."/>
            <person name="Ettinger C.L."/>
            <person name="Stajich J.E."/>
            <person name="Farrell T.M."/>
            <person name="Glorioso B.M."/>
            <person name="Lawson B."/>
            <person name="Price S.J."/>
            <person name="Stengle A.G."/>
            <person name="Grear D.A."/>
            <person name="Lorch J.M."/>
        </authorList>
    </citation>
    <scope>NUCLEOTIDE SEQUENCE</scope>
    <source>
        <strain evidence="1">NWHC 24266-5</strain>
    </source>
</reference>
<organism evidence="1">
    <name type="scientific">Ophidiomyces ophidiicola</name>
    <dbReference type="NCBI Taxonomy" id="1387563"/>
    <lineage>
        <taxon>Eukaryota</taxon>
        <taxon>Fungi</taxon>
        <taxon>Dikarya</taxon>
        <taxon>Ascomycota</taxon>
        <taxon>Pezizomycotina</taxon>
        <taxon>Eurotiomycetes</taxon>
        <taxon>Eurotiomycetidae</taxon>
        <taxon>Onygenales</taxon>
        <taxon>Onygenaceae</taxon>
        <taxon>Ophidiomyces</taxon>
    </lineage>
</organism>
<comment type="caution">
    <text evidence="1">The sequence shown here is derived from an EMBL/GenBank/DDBJ whole genome shotgun (WGS) entry which is preliminary data.</text>
</comment>
<dbReference type="EMBL" id="JALBCA010000023">
    <property type="protein sequence ID" value="KAI2389605.1"/>
    <property type="molecule type" value="Genomic_DNA"/>
</dbReference>
<gene>
    <name evidence="1" type="ORF">LOY88_002069</name>
</gene>
<name>A0ACB8V3F0_9EURO</name>
<accession>A0ACB8V3F0</accession>
<evidence type="ECO:0000313" key="1">
    <source>
        <dbReference type="EMBL" id="KAI2389605.1"/>
    </source>
</evidence>